<evidence type="ECO:0000313" key="1">
    <source>
        <dbReference type="EMBL" id="GAH25486.1"/>
    </source>
</evidence>
<protein>
    <submittedName>
        <fullName evidence="1">Uncharacterized protein</fullName>
    </submittedName>
</protein>
<comment type="caution">
    <text evidence="1">The sequence shown here is derived from an EMBL/GenBank/DDBJ whole genome shotgun (WGS) entry which is preliminary data.</text>
</comment>
<dbReference type="EMBL" id="BARU01003607">
    <property type="protein sequence ID" value="GAH25486.1"/>
    <property type="molecule type" value="Genomic_DNA"/>
</dbReference>
<reference evidence="1" key="1">
    <citation type="journal article" date="2014" name="Front. Microbiol.">
        <title>High frequency of phylogenetically diverse reductive dehalogenase-homologous genes in deep subseafloor sedimentary metagenomes.</title>
        <authorList>
            <person name="Kawai M."/>
            <person name="Futagami T."/>
            <person name="Toyoda A."/>
            <person name="Takaki Y."/>
            <person name="Nishi S."/>
            <person name="Hori S."/>
            <person name="Arai W."/>
            <person name="Tsubouchi T."/>
            <person name="Morono Y."/>
            <person name="Uchiyama I."/>
            <person name="Ito T."/>
            <person name="Fujiyama A."/>
            <person name="Inagaki F."/>
            <person name="Takami H."/>
        </authorList>
    </citation>
    <scope>NUCLEOTIDE SEQUENCE</scope>
    <source>
        <strain evidence="1">Expedition CK06-06</strain>
    </source>
</reference>
<accession>X1DWY2</accession>
<organism evidence="1">
    <name type="scientific">marine sediment metagenome</name>
    <dbReference type="NCBI Taxonomy" id="412755"/>
    <lineage>
        <taxon>unclassified sequences</taxon>
        <taxon>metagenomes</taxon>
        <taxon>ecological metagenomes</taxon>
    </lineage>
</organism>
<dbReference type="AlphaFoldDB" id="X1DWY2"/>
<sequence>WNISNPGNIELWSSFNFPQVATGIDYEDNVVYVSVRSNDALRIITSSP</sequence>
<name>X1DWY2_9ZZZZ</name>
<feature type="non-terminal residue" evidence="1">
    <location>
        <position position="1"/>
    </location>
</feature>
<proteinExistence type="predicted"/>
<gene>
    <name evidence="1" type="ORF">S03H2_07714</name>
</gene>